<dbReference type="OrthoDB" id="943692at2"/>
<evidence type="ECO:0000313" key="3">
    <source>
        <dbReference type="Proteomes" id="UP000325161"/>
    </source>
</evidence>
<dbReference type="AlphaFoldDB" id="A0A5C0AV87"/>
<accession>A0A5C0AV87</accession>
<dbReference type="SUPFAM" id="SSF89562">
    <property type="entry name" value="RraA-like"/>
    <property type="match status" value="1"/>
</dbReference>
<protein>
    <recommendedName>
        <fullName evidence="4">RraA family protein</fullName>
    </recommendedName>
</protein>
<proteinExistence type="predicted"/>
<dbReference type="Proteomes" id="UP000325161">
    <property type="component" value="Chromosome"/>
</dbReference>
<dbReference type="InterPro" id="IPR005493">
    <property type="entry name" value="RraA/RraA-like"/>
</dbReference>
<evidence type="ECO:0000256" key="1">
    <source>
        <dbReference type="SAM" id="MobiDB-lite"/>
    </source>
</evidence>
<feature type="region of interest" description="Disordered" evidence="1">
    <location>
        <begin position="1"/>
        <end position="25"/>
    </location>
</feature>
<dbReference type="RefSeq" id="WP_148814488.1">
    <property type="nucleotide sequence ID" value="NZ_CP043046.1"/>
</dbReference>
<dbReference type="KEGG" id="pacr:FXN63_09855"/>
<dbReference type="InterPro" id="IPR036704">
    <property type="entry name" value="RraA/RraA-like_sf"/>
</dbReference>
<dbReference type="Pfam" id="PF03737">
    <property type="entry name" value="RraA-like"/>
    <property type="match status" value="1"/>
</dbReference>
<evidence type="ECO:0000313" key="2">
    <source>
        <dbReference type="EMBL" id="QEI06105.1"/>
    </source>
</evidence>
<dbReference type="Gene3D" id="3.50.30.40">
    <property type="entry name" value="Ribonuclease E inhibitor RraA/RraA-like"/>
    <property type="match status" value="1"/>
</dbReference>
<organism evidence="2 3">
    <name type="scientific">Pigmentiphaga aceris</name>
    <dbReference type="NCBI Taxonomy" id="1940612"/>
    <lineage>
        <taxon>Bacteria</taxon>
        <taxon>Pseudomonadati</taxon>
        <taxon>Pseudomonadota</taxon>
        <taxon>Betaproteobacteria</taxon>
        <taxon>Burkholderiales</taxon>
        <taxon>Alcaligenaceae</taxon>
        <taxon>Pigmentiphaga</taxon>
    </lineage>
</organism>
<keyword evidence="3" id="KW-1185">Reference proteome</keyword>
<gene>
    <name evidence="2" type="ORF">FXN63_09855</name>
</gene>
<sequence>MTRNPLPECASQLGNPSVVPVRGTGDGSGEVGVDLSIGGIVIRAGEFVVIDSDGVVVLTQVLPQVLPQVTTHMP</sequence>
<name>A0A5C0AV87_9BURK</name>
<reference evidence="2 3" key="1">
    <citation type="submission" date="2019-08" db="EMBL/GenBank/DDBJ databases">
        <title>Amphibian skin-associated Pigmentiphaga: genome sequence and occurrence across geography and hosts.</title>
        <authorList>
            <person name="Bletz M.C."/>
            <person name="Bunk B."/>
            <person name="Sproeer C."/>
            <person name="Biwer P."/>
            <person name="Reiter S."/>
            <person name="Rabemananjara F.C.E."/>
            <person name="Schulz S."/>
            <person name="Overmann J."/>
            <person name="Vences M."/>
        </authorList>
    </citation>
    <scope>NUCLEOTIDE SEQUENCE [LARGE SCALE GENOMIC DNA]</scope>
    <source>
        <strain evidence="2 3">Mada1488</strain>
    </source>
</reference>
<dbReference type="EMBL" id="CP043046">
    <property type="protein sequence ID" value="QEI06105.1"/>
    <property type="molecule type" value="Genomic_DNA"/>
</dbReference>
<evidence type="ECO:0008006" key="4">
    <source>
        <dbReference type="Google" id="ProtNLM"/>
    </source>
</evidence>